<evidence type="ECO:0000313" key="1">
    <source>
        <dbReference type="EMBL" id="KIM86735.1"/>
    </source>
</evidence>
<keyword evidence="2" id="KW-1185">Reference proteome</keyword>
<dbReference type="Proteomes" id="UP000054166">
    <property type="component" value="Unassembled WGS sequence"/>
</dbReference>
<dbReference type="AlphaFoldDB" id="A0A0C3FRZ3"/>
<organism evidence="1 2">
    <name type="scientific">Piloderma croceum (strain F 1598)</name>
    <dbReference type="NCBI Taxonomy" id="765440"/>
    <lineage>
        <taxon>Eukaryota</taxon>
        <taxon>Fungi</taxon>
        <taxon>Dikarya</taxon>
        <taxon>Basidiomycota</taxon>
        <taxon>Agaricomycotina</taxon>
        <taxon>Agaricomycetes</taxon>
        <taxon>Agaricomycetidae</taxon>
        <taxon>Atheliales</taxon>
        <taxon>Atheliaceae</taxon>
        <taxon>Piloderma</taxon>
    </lineage>
</organism>
<protein>
    <submittedName>
        <fullName evidence="1">Uncharacterized protein</fullName>
    </submittedName>
</protein>
<gene>
    <name evidence="1" type="ORF">PILCRDRAFT_815985</name>
</gene>
<dbReference type="EMBL" id="KN832981">
    <property type="protein sequence ID" value="KIM86735.1"/>
    <property type="molecule type" value="Genomic_DNA"/>
</dbReference>
<accession>A0A0C3FRZ3</accession>
<name>A0A0C3FRZ3_PILCF</name>
<sequence>MILKRIHAPRTSVSIGQLTIALILIVDKLYSPFLHLPFKIPPVADPNLVCPTMKPGCPFLEFSFTLPRQSAGDPPVLALHRSRQCSPLPISHRDVLITLMKNLPPPGCYRKVY</sequence>
<reference evidence="1 2" key="1">
    <citation type="submission" date="2014-04" db="EMBL/GenBank/DDBJ databases">
        <authorList>
            <consortium name="DOE Joint Genome Institute"/>
            <person name="Kuo A."/>
            <person name="Tarkka M."/>
            <person name="Buscot F."/>
            <person name="Kohler A."/>
            <person name="Nagy L.G."/>
            <person name="Floudas D."/>
            <person name="Copeland A."/>
            <person name="Barry K.W."/>
            <person name="Cichocki N."/>
            <person name="Veneault-Fourrey C."/>
            <person name="LaButti K."/>
            <person name="Lindquist E.A."/>
            <person name="Lipzen A."/>
            <person name="Lundell T."/>
            <person name="Morin E."/>
            <person name="Murat C."/>
            <person name="Sun H."/>
            <person name="Tunlid A."/>
            <person name="Henrissat B."/>
            <person name="Grigoriev I.V."/>
            <person name="Hibbett D.S."/>
            <person name="Martin F."/>
            <person name="Nordberg H.P."/>
            <person name="Cantor M.N."/>
            <person name="Hua S.X."/>
        </authorList>
    </citation>
    <scope>NUCLEOTIDE SEQUENCE [LARGE SCALE GENOMIC DNA]</scope>
    <source>
        <strain evidence="1 2">F 1598</strain>
    </source>
</reference>
<reference evidence="2" key="2">
    <citation type="submission" date="2015-01" db="EMBL/GenBank/DDBJ databases">
        <title>Evolutionary Origins and Diversification of the Mycorrhizal Mutualists.</title>
        <authorList>
            <consortium name="DOE Joint Genome Institute"/>
            <consortium name="Mycorrhizal Genomics Consortium"/>
            <person name="Kohler A."/>
            <person name="Kuo A."/>
            <person name="Nagy L.G."/>
            <person name="Floudas D."/>
            <person name="Copeland A."/>
            <person name="Barry K.W."/>
            <person name="Cichocki N."/>
            <person name="Veneault-Fourrey C."/>
            <person name="LaButti K."/>
            <person name="Lindquist E.A."/>
            <person name="Lipzen A."/>
            <person name="Lundell T."/>
            <person name="Morin E."/>
            <person name="Murat C."/>
            <person name="Riley R."/>
            <person name="Ohm R."/>
            <person name="Sun H."/>
            <person name="Tunlid A."/>
            <person name="Henrissat B."/>
            <person name="Grigoriev I.V."/>
            <person name="Hibbett D.S."/>
            <person name="Martin F."/>
        </authorList>
    </citation>
    <scope>NUCLEOTIDE SEQUENCE [LARGE SCALE GENOMIC DNA]</scope>
    <source>
        <strain evidence="2">F 1598</strain>
    </source>
</reference>
<dbReference type="HOGENOM" id="CLU_2134455_0_0_1"/>
<dbReference type="InParanoid" id="A0A0C3FRZ3"/>
<proteinExistence type="predicted"/>
<evidence type="ECO:0000313" key="2">
    <source>
        <dbReference type="Proteomes" id="UP000054166"/>
    </source>
</evidence>